<dbReference type="AlphaFoldDB" id="A0A834TZY5"/>
<reference evidence="1" key="1">
    <citation type="submission" date="2020-09" db="EMBL/GenBank/DDBJ databases">
        <title>Genome-Enabled Discovery of Anthraquinone Biosynthesis in Senna tora.</title>
        <authorList>
            <person name="Kang S.-H."/>
            <person name="Pandey R.P."/>
            <person name="Lee C.-M."/>
            <person name="Sim J.-S."/>
            <person name="Jeong J.-T."/>
            <person name="Choi B.-S."/>
            <person name="Jung M."/>
            <person name="Ginzburg D."/>
            <person name="Zhao K."/>
            <person name="Won S.Y."/>
            <person name="Oh T.-J."/>
            <person name="Yu Y."/>
            <person name="Kim N.-H."/>
            <person name="Lee O.R."/>
            <person name="Lee T.-H."/>
            <person name="Bashyal P."/>
            <person name="Kim T.-S."/>
            <person name="Lee W.-H."/>
            <person name="Kawkins C."/>
            <person name="Kim C.-K."/>
            <person name="Kim J.S."/>
            <person name="Ahn B.O."/>
            <person name="Rhee S.Y."/>
            <person name="Sohng J.K."/>
        </authorList>
    </citation>
    <scope>NUCLEOTIDE SEQUENCE</scope>
    <source>
        <tissue evidence="1">Leaf</tissue>
    </source>
</reference>
<keyword evidence="2" id="KW-1185">Reference proteome</keyword>
<protein>
    <submittedName>
        <fullName evidence="1">Uncharacterized protein</fullName>
    </submittedName>
</protein>
<comment type="caution">
    <text evidence="1">The sequence shown here is derived from an EMBL/GenBank/DDBJ whole genome shotgun (WGS) entry which is preliminary data.</text>
</comment>
<evidence type="ECO:0000313" key="2">
    <source>
        <dbReference type="Proteomes" id="UP000634136"/>
    </source>
</evidence>
<gene>
    <name evidence="1" type="ORF">G2W53_013567</name>
</gene>
<accession>A0A834TZY5</accession>
<organism evidence="1 2">
    <name type="scientific">Senna tora</name>
    <dbReference type="NCBI Taxonomy" id="362788"/>
    <lineage>
        <taxon>Eukaryota</taxon>
        <taxon>Viridiplantae</taxon>
        <taxon>Streptophyta</taxon>
        <taxon>Embryophyta</taxon>
        <taxon>Tracheophyta</taxon>
        <taxon>Spermatophyta</taxon>
        <taxon>Magnoliopsida</taxon>
        <taxon>eudicotyledons</taxon>
        <taxon>Gunneridae</taxon>
        <taxon>Pentapetalae</taxon>
        <taxon>rosids</taxon>
        <taxon>fabids</taxon>
        <taxon>Fabales</taxon>
        <taxon>Fabaceae</taxon>
        <taxon>Caesalpinioideae</taxon>
        <taxon>Cassia clade</taxon>
        <taxon>Senna</taxon>
    </lineage>
</organism>
<dbReference type="EMBL" id="JAAIUW010000005">
    <property type="protein sequence ID" value="KAF7831234.1"/>
    <property type="molecule type" value="Genomic_DNA"/>
</dbReference>
<dbReference type="Proteomes" id="UP000634136">
    <property type="component" value="Unassembled WGS sequence"/>
</dbReference>
<sequence>MDKGIVAIRILKASLLSHLFNSACQLD</sequence>
<name>A0A834TZY5_9FABA</name>
<proteinExistence type="predicted"/>
<evidence type="ECO:0000313" key="1">
    <source>
        <dbReference type="EMBL" id="KAF7831234.1"/>
    </source>
</evidence>